<sequence length="58" mass="6764">MCFFILLQTCQEAVLFEKEIIKIKELLVQYGVEESVLHLLENEIIRIGIVMGDLQKEL</sequence>
<evidence type="ECO:0000313" key="3">
    <source>
        <dbReference type="Proteomes" id="UP000092743"/>
    </source>
</evidence>
<dbReference type="AlphaFoldDB" id="A0A9W3SCH0"/>
<evidence type="ECO:0000259" key="1">
    <source>
        <dbReference type="Pfam" id="PF13212"/>
    </source>
</evidence>
<reference evidence="2 3" key="1">
    <citation type="submission" date="2016-04" db="EMBL/GenBank/DDBJ databases">
        <title>High quality genome of the nematocidal Bacillus thuringiensis MYBT18246.</title>
        <authorList>
            <person name="Hollensteiner J."/>
            <person name="Poehlein A."/>
            <person name="Sproeer C."/>
            <person name="Bunk B."/>
            <person name="Rosenstiel P."/>
            <person name="Schulenburg H."/>
            <person name="Liesegang H."/>
        </authorList>
    </citation>
    <scope>NUCLEOTIDE SEQUENCE [LARGE SCALE GENOMIC DNA]</scope>
    <source>
        <strain evidence="2 3">MYBT18246</strain>
    </source>
</reference>
<accession>A0A9W3SCH0</accession>
<proteinExistence type="predicted"/>
<dbReference type="Pfam" id="PF13212">
    <property type="entry name" value="DUF4020"/>
    <property type="match status" value="1"/>
</dbReference>
<evidence type="ECO:0000313" key="2">
    <source>
        <dbReference type="EMBL" id="ANS48567.1"/>
    </source>
</evidence>
<protein>
    <recommendedName>
        <fullName evidence="1">DUF4020 domain-containing protein</fullName>
    </recommendedName>
</protein>
<name>A0A9W3SCH0_BACTU</name>
<dbReference type="InterPro" id="IPR025093">
    <property type="entry name" value="DUF4020"/>
</dbReference>
<feature type="domain" description="DUF4020" evidence="1">
    <location>
        <begin position="3"/>
        <end position="44"/>
    </location>
</feature>
<dbReference type="Proteomes" id="UP000092743">
    <property type="component" value="Chromosome"/>
</dbReference>
<gene>
    <name evidence="2" type="ORF">BT246_32080</name>
</gene>
<dbReference type="EMBL" id="CP015350">
    <property type="protein sequence ID" value="ANS48567.1"/>
    <property type="molecule type" value="Genomic_DNA"/>
</dbReference>
<organism evidence="2 3">
    <name type="scientific">Bacillus thuringiensis</name>
    <dbReference type="NCBI Taxonomy" id="1428"/>
    <lineage>
        <taxon>Bacteria</taxon>
        <taxon>Bacillati</taxon>
        <taxon>Bacillota</taxon>
        <taxon>Bacilli</taxon>
        <taxon>Bacillales</taxon>
        <taxon>Bacillaceae</taxon>
        <taxon>Bacillus</taxon>
        <taxon>Bacillus cereus group</taxon>
    </lineage>
</organism>